<evidence type="ECO:0000313" key="3">
    <source>
        <dbReference type="EMBL" id="RAY11000.1"/>
    </source>
</evidence>
<dbReference type="Proteomes" id="UP000251891">
    <property type="component" value="Unassembled WGS sequence"/>
</dbReference>
<dbReference type="Pfam" id="PF00067">
    <property type="entry name" value="p450"/>
    <property type="match status" value="1"/>
</dbReference>
<reference evidence="3 4" key="1">
    <citation type="submission" date="2018-06" db="EMBL/GenBank/DDBJ databases">
        <title>Actinomadura craniellae sp. nov. isolated from marine sponge Craniella sp.</title>
        <authorList>
            <person name="Li L."/>
            <person name="Xu Q.H."/>
            <person name="Lin H.W."/>
            <person name="Lu Y.H."/>
        </authorList>
    </citation>
    <scope>NUCLEOTIDE SEQUENCE [LARGE SCALE GENOMIC DNA]</scope>
    <source>
        <strain evidence="3 4">LHW63021</strain>
    </source>
</reference>
<proteinExistence type="inferred from homology"/>
<dbReference type="EMBL" id="QLYX01000022">
    <property type="protein sequence ID" value="RAY11000.1"/>
    <property type="molecule type" value="Genomic_DNA"/>
</dbReference>
<dbReference type="InterPro" id="IPR017972">
    <property type="entry name" value="Cyt_P450_CS"/>
</dbReference>
<dbReference type="GO" id="GO:0004497">
    <property type="term" value="F:monooxygenase activity"/>
    <property type="evidence" value="ECO:0007669"/>
    <property type="project" value="UniProtKB-KW"/>
</dbReference>
<sequence length="437" mass="47098">MNPIGQPPPDGYLARYEAAAARDPMAGLGLLAGWLRAEWRPLFAELRAHRPVLVTPAFTVVTRFADVTEMLSREQIFTVGAYTPRLEAALGGPVMLSRDATAINWREKGLMQVMLAPEDVPRVRDLAGKIADEALDAAAPRGRIEAVGELFRHVPLRVCAEYFGFPGPDARTMSRWSRAVITDVTANLAGDPALRAASVRAGEEMMAYLRALLADRRAALASGQDPPPQDVFGRLLRTALPAELGFDDERLVINAATLLLGFLENAAGSMVHLVGQILGSPRVRAEAAAAAGDPDPDRFDAHVWEALRFDPFLKLIARVCEREHVLAAGTPHETTVPAGSLVLAAVASAMFDEGAVTEPATFRLDRPDHVRLHFGHGPHACVGAHPGAAVVCEVTRRLLRRPGLRLLPPPEGAVVRDRDVFPDRFVLGLGAPGEKGM</sequence>
<dbReference type="PANTHER" id="PTHR46696:SF1">
    <property type="entry name" value="CYTOCHROME P450 YJIB-RELATED"/>
    <property type="match status" value="1"/>
</dbReference>
<evidence type="ECO:0000256" key="1">
    <source>
        <dbReference type="ARBA" id="ARBA00010617"/>
    </source>
</evidence>
<dbReference type="GO" id="GO:0016705">
    <property type="term" value="F:oxidoreductase activity, acting on paired donors, with incorporation or reduction of molecular oxygen"/>
    <property type="evidence" value="ECO:0007669"/>
    <property type="project" value="InterPro"/>
</dbReference>
<comment type="similarity">
    <text evidence="1 2">Belongs to the cytochrome P450 family.</text>
</comment>
<dbReference type="SUPFAM" id="SSF48264">
    <property type="entry name" value="Cytochrome P450"/>
    <property type="match status" value="1"/>
</dbReference>
<organism evidence="3 4">
    <name type="scientific">Actinomadura craniellae</name>
    <dbReference type="NCBI Taxonomy" id="2231787"/>
    <lineage>
        <taxon>Bacteria</taxon>
        <taxon>Bacillati</taxon>
        <taxon>Actinomycetota</taxon>
        <taxon>Actinomycetes</taxon>
        <taxon>Streptosporangiales</taxon>
        <taxon>Thermomonosporaceae</taxon>
        <taxon>Actinomadura</taxon>
    </lineage>
</organism>
<keyword evidence="2" id="KW-0408">Iron</keyword>
<comment type="caution">
    <text evidence="3">The sequence shown here is derived from an EMBL/GenBank/DDBJ whole genome shotgun (WGS) entry which is preliminary data.</text>
</comment>
<protein>
    <submittedName>
        <fullName evidence="3">Cytochrome P450</fullName>
    </submittedName>
</protein>
<evidence type="ECO:0000313" key="4">
    <source>
        <dbReference type="Proteomes" id="UP000251891"/>
    </source>
</evidence>
<evidence type="ECO:0000256" key="2">
    <source>
        <dbReference type="RuleBase" id="RU000461"/>
    </source>
</evidence>
<keyword evidence="2" id="KW-0503">Monooxygenase</keyword>
<keyword evidence="2" id="KW-0349">Heme</keyword>
<dbReference type="RefSeq" id="WP_111871899.1">
    <property type="nucleotide sequence ID" value="NZ_QLYX01000022.1"/>
</dbReference>
<dbReference type="GO" id="GO:0005506">
    <property type="term" value="F:iron ion binding"/>
    <property type="evidence" value="ECO:0007669"/>
    <property type="project" value="InterPro"/>
</dbReference>
<dbReference type="AlphaFoldDB" id="A0A365GW05"/>
<keyword evidence="4" id="KW-1185">Reference proteome</keyword>
<keyword evidence="2" id="KW-0479">Metal-binding</keyword>
<name>A0A365GW05_9ACTN</name>
<dbReference type="Gene3D" id="1.10.630.10">
    <property type="entry name" value="Cytochrome P450"/>
    <property type="match status" value="1"/>
</dbReference>
<dbReference type="OrthoDB" id="4168525at2"/>
<dbReference type="InterPro" id="IPR001128">
    <property type="entry name" value="Cyt_P450"/>
</dbReference>
<accession>A0A365GW05</accession>
<dbReference type="PROSITE" id="PS00086">
    <property type="entry name" value="CYTOCHROME_P450"/>
    <property type="match status" value="1"/>
</dbReference>
<keyword evidence="2" id="KW-0560">Oxidoreductase</keyword>
<dbReference type="GO" id="GO:0020037">
    <property type="term" value="F:heme binding"/>
    <property type="evidence" value="ECO:0007669"/>
    <property type="project" value="InterPro"/>
</dbReference>
<gene>
    <name evidence="3" type="ORF">DPM19_32330</name>
</gene>
<dbReference type="InterPro" id="IPR036396">
    <property type="entry name" value="Cyt_P450_sf"/>
</dbReference>
<dbReference type="PANTHER" id="PTHR46696">
    <property type="entry name" value="P450, PUTATIVE (EUROFUNG)-RELATED"/>
    <property type="match status" value="1"/>
</dbReference>